<keyword evidence="2" id="KW-1185">Reference proteome</keyword>
<gene>
    <name evidence="1" type="ORF">KDA_38510</name>
</gene>
<name>A0A402BAQ1_9CHLR</name>
<comment type="caution">
    <text evidence="1">The sequence shown here is derived from an EMBL/GenBank/DDBJ whole genome shotgun (WGS) entry which is preliminary data.</text>
</comment>
<dbReference type="AlphaFoldDB" id="A0A402BAQ1"/>
<dbReference type="Proteomes" id="UP000287171">
    <property type="component" value="Unassembled WGS sequence"/>
</dbReference>
<evidence type="ECO:0000313" key="1">
    <source>
        <dbReference type="EMBL" id="GCE28367.1"/>
    </source>
</evidence>
<protein>
    <submittedName>
        <fullName evidence="1">Uncharacterized protein</fullName>
    </submittedName>
</protein>
<accession>A0A402BAQ1</accession>
<dbReference type="EMBL" id="BIFT01000001">
    <property type="protein sequence ID" value="GCE28367.1"/>
    <property type="molecule type" value="Genomic_DNA"/>
</dbReference>
<proteinExistence type="predicted"/>
<evidence type="ECO:0000313" key="2">
    <source>
        <dbReference type="Proteomes" id="UP000287171"/>
    </source>
</evidence>
<sequence>MLKGQEGQARKFGTIACSYLKLGTETATIVPDHIDQYEHSYSCSSTDVAGVNISKTQLRKDFPK</sequence>
<reference evidence="2" key="1">
    <citation type="submission" date="2018-12" db="EMBL/GenBank/DDBJ databases">
        <title>Tengunoibacter tsumagoiensis gen. nov., sp. nov., Dictyobacter kobayashii sp. nov., D. alpinus sp. nov., and D. joshuensis sp. nov. and description of Dictyobacteraceae fam. nov. within the order Ktedonobacterales isolated from Tengu-no-mugimeshi.</title>
        <authorList>
            <person name="Wang C.M."/>
            <person name="Zheng Y."/>
            <person name="Sakai Y."/>
            <person name="Toyoda A."/>
            <person name="Minakuchi Y."/>
            <person name="Abe K."/>
            <person name="Yokota A."/>
            <person name="Yabe S."/>
        </authorList>
    </citation>
    <scope>NUCLEOTIDE SEQUENCE [LARGE SCALE GENOMIC DNA]</scope>
    <source>
        <strain evidence="2">Uno16</strain>
    </source>
</reference>
<organism evidence="1 2">
    <name type="scientific">Dictyobacter alpinus</name>
    <dbReference type="NCBI Taxonomy" id="2014873"/>
    <lineage>
        <taxon>Bacteria</taxon>
        <taxon>Bacillati</taxon>
        <taxon>Chloroflexota</taxon>
        <taxon>Ktedonobacteria</taxon>
        <taxon>Ktedonobacterales</taxon>
        <taxon>Dictyobacteraceae</taxon>
        <taxon>Dictyobacter</taxon>
    </lineage>
</organism>